<evidence type="ECO:0000313" key="4">
    <source>
        <dbReference type="Proteomes" id="UP000192315"/>
    </source>
</evidence>
<accession>A0A8G2FVT1</accession>
<dbReference type="OrthoDB" id="56433at2157"/>
<dbReference type="Pfam" id="PF09155">
    <property type="entry name" value="DUF1940"/>
    <property type="match status" value="1"/>
</dbReference>
<dbReference type="PaxDb" id="263820-PTO0738"/>
<dbReference type="Proteomes" id="UP000192315">
    <property type="component" value="Unassembled WGS sequence"/>
</dbReference>
<reference evidence="1 3" key="1">
    <citation type="journal article" date="2004" name="Proc. Natl. Acad. Sci. U.S.A.">
        <title>Genome sequence of Picrophilus torridus and its implications for life around pH 0.</title>
        <authorList>
            <person name="Futterer O."/>
            <person name="Angelov A."/>
            <person name="Liesegang H."/>
            <person name="Gottschalk G."/>
            <person name="Schleper C."/>
            <person name="Schepers B."/>
            <person name="Dock C."/>
            <person name="Antranikian G."/>
            <person name="Liebl W."/>
        </authorList>
    </citation>
    <scope>NUCLEOTIDE SEQUENCE [LARGE SCALE GENOMIC DNA]</scope>
    <source>
        <strain evidence="3">ATCC 700027 / DSM 9790 / JCM 10055 / NBRC 100828</strain>
        <strain evidence="1">DSM 9790</strain>
    </source>
</reference>
<dbReference type="eggNOG" id="arCOG05359">
    <property type="taxonomic scope" value="Archaea"/>
</dbReference>
<proteinExistence type="predicted"/>
<dbReference type="EMBL" id="AE017261">
    <property type="protein sequence ID" value="AAT43323.1"/>
    <property type="molecule type" value="Genomic_DNA"/>
</dbReference>
<accession>Q6L129</accession>
<organism evidence="1 3">
    <name type="scientific">Picrophilus torridus (strain ATCC 700027 / DSM 9790 / JCM 10055 / NBRC 100828 / KAW 2/3)</name>
    <dbReference type="NCBI Taxonomy" id="1122961"/>
    <lineage>
        <taxon>Archaea</taxon>
        <taxon>Methanobacteriati</taxon>
        <taxon>Thermoplasmatota</taxon>
        <taxon>Thermoplasmata</taxon>
        <taxon>Thermoplasmatales</taxon>
        <taxon>Picrophilaceae</taxon>
        <taxon>Picrophilus</taxon>
    </lineage>
</organism>
<evidence type="ECO:0000313" key="1">
    <source>
        <dbReference type="EMBL" id="AAT43323.1"/>
    </source>
</evidence>
<evidence type="ECO:0000313" key="3">
    <source>
        <dbReference type="Proteomes" id="UP000000438"/>
    </source>
</evidence>
<dbReference type="GeneID" id="2845075"/>
<dbReference type="RefSeq" id="WP_011177539.1">
    <property type="nucleotide sequence ID" value="NC_005877.1"/>
</dbReference>
<protein>
    <submittedName>
        <fullName evidence="1">Uncharacterized protein</fullName>
    </submittedName>
</protein>
<name>Q6L129_PICTO</name>
<keyword evidence="4" id="KW-1185">Reference proteome</keyword>
<dbReference type="Proteomes" id="UP000000438">
    <property type="component" value="Chromosome"/>
</dbReference>
<gene>
    <name evidence="1" type="ordered locus">PTO0738</name>
    <name evidence="2" type="ORF">SAMN02745355_0248</name>
</gene>
<dbReference type="AlphaFoldDB" id="Q6L129"/>
<reference evidence="1" key="2">
    <citation type="submission" date="2004-02" db="EMBL/GenBank/DDBJ databases">
        <authorList>
            <person name="Fuetterer O."/>
            <person name="Angelov A."/>
            <person name="Liesegang H."/>
            <person name="Gottschalk G."/>
            <person name="Schleper C."/>
            <person name="Schepers B."/>
            <person name="Dock C."/>
            <person name="Antranikian G."/>
            <person name="Liebl W."/>
        </authorList>
    </citation>
    <scope>NUCLEOTIDE SEQUENCE</scope>
    <source>
        <strain evidence="1">DSM 9790</strain>
    </source>
</reference>
<dbReference type="InterPro" id="IPR036451">
    <property type="entry name" value="CblAdoTrfase-like_sf"/>
</dbReference>
<dbReference type="KEGG" id="pto:PTO0738"/>
<dbReference type="Gene3D" id="1.20.1200.10">
    <property type="entry name" value="Cobalamin adenosyltransferase-like"/>
    <property type="match status" value="1"/>
</dbReference>
<dbReference type="SUPFAM" id="SSF89028">
    <property type="entry name" value="Cobalamin adenosyltransferase-like"/>
    <property type="match status" value="1"/>
</dbReference>
<dbReference type="EMBL" id="FWYE01000001">
    <property type="protein sequence ID" value="SMD30369.1"/>
    <property type="molecule type" value="Genomic_DNA"/>
</dbReference>
<reference evidence="2 4" key="3">
    <citation type="submission" date="2017-04" db="EMBL/GenBank/DDBJ databases">
        <authorList>
            <person name="Varghese N."/>
            <person name="Submissions S."/>
        </authorList>
    </citation>
    <scope>NUCLEOTIDE SEQUENCE [LARGE SCALE GENOMIC DNA]</scope>
    <source>
        <strain evidence="2 4">DSM 9789</strain>
    </source>
</reference>
<dbReference type="InParanoid" id="Q6L129"/>
<evidence type="ECO:0000313" key="2">
    <source>
        <dbReference type="EMBL" id="SMD30369.1"/>
    </source>
</evidence>
<sequence length="150" mass="17477">MDEYCDIIDDYIDIRSPYFAYREEINLTMAFLGLAVSEGSKVPEIKECIDILDVLTQHLYDKNVVLKDSVRKSLNHEDESWLDITEKMENGNKTTAYMFAAAAHLRLAINYITDMENDERFKDFIDDYTINYMLKLVLRIKNTGISEVLT</sequence>
<dbReference type="InterPro" id="IPR015238">
    <property type="entry name" value="DUF1940"/>
</dbReference>
<dbReference type="HOGENOM" id="CLU_142656_0_0_2"/>